<reference evidence="2 3" key="1">
    <citation type="journal article" date="2013" name="Plant Cell">
        <title>The transition from a phytopathogenic smut ancestor to an anamorphic biocontrol agent deciphered by comparative whole-genome analysis.</title>
        <authorList>
            <person name="Lefebvre F."/>
            <person name="Joly D.L."/>
            <person name="Labbe C."/>
            <person name="Teichmann B."/>
            <person name="Linning R."/>
            <person name="Belzile F."/>
            <person name="Bakkeren G."/>
            <person name="Belanger R.R."/>
        </authorList>
    </citation>
    <scope>NUCLEOTIDE SEQUENCE [LARGE SCALE GENOMIC DNA]</scope>
    <source>
        <strain evidence="2 3">PF-1</strain>
    </source>
</reference>
<dbReference type="GeneID" id="19319630"/>
<dbReference type="RefSeq" id="XP_007881267.1">
    <property type="nucleotide sequence ID" value="XM_007883076.1"/>
</dbReference>
<evidence type="ECO:0000313" key="3">
    <source>
        <dbReference type="Proteomes" id="UP000053664"/>
    </source>
</evidence>
<protein>
    <submittedName>
        <fullName evidence="2">Uncharacterized protein</fullName>
    </submittedName>
</protein>
<dbReference type="AlphaFoldDB" id="A0A061H4K8"/>
<feature type="region of interest" description="Disordered" evidence="1">
    <location>
        <begin position="1"/>
        <end position="38"/>
    </location>
</feature>
<evidence type="ECO:0000256" key="1">
    <source>
        <dbReference type="SAM" id="MobiDB-lite"/>
    </source>
</evidence>
<feature type="region of interest" description="Disordered" evidence="1">
    <location>
        <begin position="91"/>
        <end position="147"/>
    </location>
</feature>
<dbReference type="EMBL" id="KE361642">
    <property type="protein sequence ID" value="EPQ26905.1"/>
    <property type="molecule type" value="Genomic_DNA"/>
</dbReference>
<dbReference type="Proteomes" id="UP000053664">
    <property type="component" value="Unassembled WGS sequence"/>
</dbReference>
<feature type="compositionally biased region" description="Basic residues" evidence="1">
    <location>
        <begin position="127"/>
        <end position="147"/>
    </location>
</feature>
<sequence>MTRDRNEIKDRSSPSPAPTPAPSPSPSSSNNARADQPWTDADRALIIRALLDTAPLGPEFYKRVEELLPGRPQHLVRLQWRRRIEKEIRQLFGGVPSAADRSSGSNAGAIEGSSGNTGDDDEEGGTKSKKRRGSTGRRGKSKKAREA</sequence>
<proteinExistence type="predicted"/>
<evidence type="ECO:0000313" key="2">
    <source>
        <dbReference type="EMBL" id="EPQ26905.1"/>
    </source>
</evidence>
<name>A0A061H4K8_9BASI</name>
<dbReference type="KEGG" id="pfp:PFL1_05540"/>
<gene>
    <name evidence="2" type="ORF">PFL1_05540</name>
</gene>
<accession>A0A061H4K8</accession>
<dbReference type="HOGENOM" id="CLU_1768919_0_0_1"/>
<organism evidence="2 3">
    <name type="scientific">Pseudozyma flocculosa PF-1</name>
    <dbReference type="NCBI Taxonomy" id="1277687"/>
    <lineage>
        <taxon>Eukaryota</taxon>
        <taxon>Fungi</taxon>
        <taxon>Dikarya</taxon>
        <taxon>Basidiomycota</taxon>
        <taxon>Ustilaginomycotina</taxon>
        <taxon>Ustilaginomycetes</taxon>
        <taxon>Ustilaginales</taxon>
        <taxon>Ustilaginaceae</taxon>
        <taxon>Pseudozyma</taxon>
    </lineage>
</organism>
<feature type="compositionally biased region" description="Pro residues" evidence="1">
    <location>
        <begin position="15"/>
        <end position="25"/>
    </location>
</feature>
<feature type="compositionally biased region" description="Basic and acidic residues" evidence="1">
    <location>
        <begin position="1"/>
        <end position="12"/>
    </location>
</feature>